<evidence type="ECO:0000256" key="2">
    <source>
        <dbReference type="ARBA" id="ARBA00023002"/>
    </source>
</evidence>
<dbReference type="EMBL" id="PDLK01000002">
    <property type="protein sequence ID" value="PHH03995.1"/>
    <property type="molecule type" value="Genomic_DNA"/>
</dbReference>
<dbReference type="InterPro" id="IPR020843">
    <property type="entry name" value="ER"/>
</dbReference>
<dbReference type="SUPFAM" id="SSF50129">
    <property type="entry name" value="GroES-like"/>
    <property type="match status" value="1"/>
</dbReference>
<reference evidence="5" key="1">
    <citation type="submission" date="2017-09" db="EMBL/GenBank/DDBJ databases">
        <title>FDA dAtabase for Regulatory Grade micrObial Sequences (FDA-ARGOS): Supporting development and validation of Infectious Disease Dx tests.</title>
        <authorList>
            <person name="Minogue T."/>
            <person name="Wolcott M."/>
            <person name="Wasieloski L."/>
            <person name="Aguilar W."/>
            <person name="Moore D."/>
            <person name="Tallon L."/>
            <person name="Sadzewicz L."/>
            <person name="Ott S."/>
            <person name="Zhao X."/>
            <person name="Nagaraj S."/>
            <person name="Vavikolanu K."/>
            <person name="Aluvathingal J."/>
            <person name="Nadendla S."/>
            <person name="Sichtig H."/>
        </authorList>
    </citation>
    <scope>NUCLEOTIDE SEQUENCE [LARGE SCALE GENOMIC DNA]</scope>
    <source>
        <strain evidence="5">FDAARGOS_404</strain>
    </source>
</reference>
<dbReference type="CDD" id="cd05282">
    <property type="entry name" value="ETR_like"/>
    <property type="match status" value="1"/>
</dbReference>
<dbReference type="InterPro" id="IPR036291">
    <property type="entry name" value="NAD(P)-bd_dom_sf"/>
</dbReference>
<dbReference type="GO" id="GO:0016651">
    <property type="term" value="F:oxidoreductase activity, acting on NAD(P)H"/>
    <property type="evidence" value="ECO:0007669"/>
    <property type="project" value="TreeGrafter"/>
</dbReference>
<sequence>MDNTALCYRQFGEPESVLQQETAAKAPLQPGMLRVQMLLSPVNASDLIPITGAYRHRITLPAIAGYEGVGRVITAPDDAASLLGQRVLPLRGEGTWQQIVDCPAGLAIPVPDTIETPLAARAFINPLAAWLMLNLYPVQGKRVLLTAAGSDCAILLGQWAQRRGATEVYGIHRSAVHADRLRAMGIVPIAQQESDTVRTVAAASDIVFDATGGELALTLLSAMRSSGQFICYGLLSGQPFALQRHFPPMHWFHIRNTFDSFSPQAWQAAFTEIWPLLAESQYSDARLLPFNAWQSALADYRQAGRTHKPLLDFTGLNP</sequence>
<dbReference type="Gene3D" id="3.90.180.10">
    <property type="entry name" value="Medium-chain alcohol dehydrogenases, catalytic domain"/>
    <property type="match status" value="1"/>
</dbReference>
<accession>A0A855EJK0</accession>
<keyword evidence="1" id="KW-0521">NADP</keyword>
<organism evidence="4 5">
    <name type="scientific">Leclercia adecarboxylata</name>
    <dbReference type="NCBI Taxonomy" id="83655"/>
    <lineage>
        <taxon>Bacteria</taxon>
        <taxon>Pseudomonadati</taxon>
        <taxon>Pseudomonadota</taxon>
        <taxon>Gammaproteobacteria</taxon>
        <taxon>Enterobacterales</taxon>
        <taxon>Enterobacteriaceae</taxon>
        <taxon>Leclercia</taxon>
    </lineage>
</organism>
<feature type="domain" description="Enoyl reductase (ER)" evidence="3">
    <location>
        <begin position="12"/>
        <end position="311"/>
    </location>
</feature>
<dbReference type="GO" id="GO:0070402">
    <property type="term" value="F:NADPH binding"/>
    <property type="evidence" value="ECO:0007669"/>
    <property type="project" value="TreeGrafter"/>
</dbReference>
<dbReference type="SUPFAM" id="SSF51735">
    <property type="entry name" value="NAD(P)-binding Rossmann-fold domains"/>
    <property type="match status" value="1"/>
</dbReference>
<name>A0A855EJK0_9ENTR</name>
<dbReference type="PANTHER" id="PTHR48106:SF18">
    <property type="entry name" value="QUINONE OXIDOREDUCTASE PIG3"/>
    <property type="match status" value="1"/>
</dbReference>
<dbReference type="AlphaFoldDB" id="A0A855EJK0"/>
<gene>
    <name evidence="4" type="ORF">CRX53_08430</name>
</gene>
<evidence type="ECO:0000256" key="1">
    <source>
        <dbReference type="ARBA" id="ARBA00022857"/>
    </source>
</evidence>
<dbReference type="InterPro" id="IPR011032">
    <property type="entry name" value="GroES-like_sf"/>
</dbReference>
<dbReference type="RefSeq" id="WP_032617886.1">
    <property type="nucleotide sequence ID" value="NZ_CP083630.1"/>
</dbReference>
<dbReference type="Proteomes" id="UP000222768">
    <property type="component" value="Unassembled WGS sequence"/>
</dbReference>
<evidence type="ECO:0000259" key="3">
    <source>
        <dbReference type="SMART" id="SM00829"/>
    </source>
</evidence>
<dbReference type="Pfam" id="PF08240">
    <property type="entry name" value="ADH_N"/>
    <property type="match status" value="1"/>
</dbReference>
<dbReference type="PANTHER" id="PTHR48106">
    <property type="entry name" value="QUINONE OXIDOREDUCTASE PIG3-RELATED"/>
    <property type="match status" value="1"/>
</dbReference>
<evidence type="ECO:0000313" key="4">
    <source>
        <dbReference type="EMBL" id="PHH03995.1"/>
    </source>
</evidence>
<evidence type="ECO:0000313" key="5">
    <source>
        <dbReference type="Proteomes" id="UP000222768"/>
    </source>
</evidence>
<keyword evidence="2" id="KW-0560">Oxidoreductase</keyword>
<comment type="caution">
    <text evidence="4">The sequence shown here is derived from an EMBL/GenBank/DDBJ whole genome shotgun (WGS) entry which is preliminary data.</text>
</comment>
<dbReference type="SMART" id="SM00829">
    <property type="entry name" value="PKS_ER"/>
    <property type="match status" value="1"/>
</dbReference>
<proteinExistence type="predicted"/>
<protein>
    <submittedName>
        <fullName evidence="4">Alcohol dehydrogenase</fullName>
    </submittedName>
</protein>
<dbReference type="Gene3D" id="3.40.50.720">
    <property type="entry name" value="NAD(P)-binding Rossmann-like Domain"/>
    <property type="match status" value="1"/>
</dbReference>
<dbReference type="InterPro" id="IPR013154">
    <property type="entry name" value="ADH-like_N"/>
</dbReference>